<dbReference type="HOGENOM" id="CLU_037423_2_0_9"/>
<dbReference type="FunFam" id="3.40.1390.30:FF:000001">
    <property type="entry name" value="GTP cyclohydrolase 1 type 2"/>
    <property type="match status" value="1"/>
</dbReference>
<protein>
    <recommendedName>
        <fullName evidence="3">GTP cyclohydrolase 1 type 2 homolog</fullName>
    </recommendedName>
</protein>
<proteinExistence type="inferred from homology"/>
<dbReference type="GO" id="GO:0005737">
    <property type="term" value="C:cytoplasm"/>
    <property type="evidence" value="ECO:0007669"/>
    <property type="project" value="TreeGrafter"/>
</dbReference>
<dbReference type="RefSeq" id="WP_041093590.1">
    <property type="nucleotide sequence ID" value="NZ_AP014680.1"/>
</dbReference>
<dbReference type="InterPro" id="IPR036069">
    <property type="entry name" value="DUF34/NIF3_sf"/>
</dbReference>
<dbReference type="EMBL" id="AP014680">
    <property type="protein sequence ID" value="BAP85697.1"/>
    <property type="molecule type" value="Genomic_DNA"/>
</dbReference>
<sequence length="273" mass="30333">MIAQTLIDRFEQFASPQIAEPGDPIGLQLGDPNREVKAVMTTLDVRPEVVEEAIEKRVNFIFAHHPMMFHAAHNLNLSDPQNAMYAKLLRHNIVVYGAHTNLDNANNGMNDWLAEQLNLSDTTPLLNGGIDPNTGRHYGMGRVGELAHDMTTDQFAKYCCDVFNVRGLRVISPKETHLIHRVAILGGSGGQFYQTAVQQGADAYVTGDVSYHVGHDMIAHGLTVIDPGHHIESVCKVKLQSMFIKWAAENSWSINVLASQLNTDPFSFFMRDN</sequence>
<dbReference type="AlphaFoldDB" id="A0A0A1GTX3"/>
<accession>A0A0A1GTX3</accession>
<name>A0A0A1GTX3_9LACO</name>
<dbReference type="PANTHER" id="PTHR13799">
    <property type="entry name" value="NGG1 INTERACTING FACTOR 3"/>
    <property type="match status" value="1"/>
</dbReference>
<dbReference type="STRING" id="1291742.LOOC260_111580"/>
<keyword evidence="4 5" id="KW-0479">Metal-binding</keyword>
<reference evidence="6 7" key="1">
    <citation type="submission" date="2014-11" db="EMBL/GenBank/DDBJ databases">
        <title>Complete genome sequence and analysis of Lactobacillus hokkaidonensis LOOC260T.</title>
        <authorList>
            <person name="Tanizawa Y."/>
            <person name="Tohno M."/>
            <person name="Kaminuma E."/>
            <person name="Nakamura Y."/>
            <person name="Arita M."/>
        </authorList>
    </citation>
    <scope>NUCLEOTIDE SEQUENCE [LARGE SCALE GENOMIC DNA]</scope>
    <source>
        <strain evidence="6 7">LOOC260</strain>
    </source>
</reference>
<dbReference type="NCBIfam" id="TIGR00486">
    <property type="entry name" value="YbgI_SA1388"/>
    <property type="match status" value="1"/>
</dbReference>
<gene>
    <name evidence="6" type="ORF">LOOC260_111580</name>
</gene>
<evidence type="ECO:0000313" key="7">
    <source>
        <dbReference type="Proteomes" id="UP000031620"/>
    </source>
</evidence>
<dbReference type="Proteomes" id="UP000031620">
    <property type="component" value="Chromosome"/>
</dbReference>
<dbReference type="Gene3D" id="3.40.1390.30">
    <property type="entry name" value="NIF3 (NGG1p interacting factor 3)-like"/>
    <property type="match status" value="2"/>
</dbReference>
<feature type="binding site" evidence="5">
    <location>
        <position position="103"/>
    </location>
    <ligand>
        <name>a divalent metal cation</name>
        <dbReference type="ChEBI" id="CHEBI:60240"/>
        <label>1</label>
    </ligand>
</feature>
<dbReference type="Pfam" id="PF01784">
    <property type="entry name" value="DUF34_NIF3"/>
    <property type="match status" value="1"/>
</dbReference>
<dbReference type="PANTHER" id="PTHR13799:SF14">
    <property type="entry name" value="GTP CYCLOHYDROLASE 1 TYPE 2 HOMOLOG"/>
    <property type="match status" value="1"/>
</dbReference>
<dbReference type="SUPFAM" id="SSF102705">
    <property type="entry name" value="NIF3 (NGG1p interacting factor 3)-like"/>
    <property type="match status" value="1"/>
</dbReference>
<feature type="binding site" evidence="5">
    <location>
        <position position="65"/>
    </location>
    <ligand>
        <name>a divalent metal cation</name>
        <dbReference type="ChEBI" id="CHEBI:60240"/>
        <label>1</label>
    </ligand>
</feature>
<organism evidence="6 7">
    <name type="scientific">Paucilactobacillus hokkaidonensis JCM 18461</name>
    <dbReference type="NCBI Taxonomy" id="1291742"/>
    <lineage>
        <taxon>Bacteria</taxon>
        <taxon>Bacillati</taxon>
        <taxon>Bacillota</taxon>
        <taxon>Bacilli</taxon>
        <taxon>Lactobacillales</taxon>
        <taxon>Lactobacillaceae</taxon>
        <taxon>Paucilactobacillus</taxon>
    </lineage>
</organism>
<comment type="similarity">
    <text evidence="1">Belongs to the GTP cyclohydrolase I type 2/NIF3 family.</text>
</comment>
<evidence type="ECO:0000256" key="5">
    <source>
        <dbReference type="PIRSR" id="PIRSR602678-1"/>
    </source>
</evidence>
<comment type="subunit">
    <text evidence="2">Homohexamer.</text>
</comment>
<feature type="binding site" evidence="5">
    <location>
        <position position="229"/>
    </location>
    <ligand>
        <name>a divalent metal cation</name>
        <dbReference type="ChEBI" id="CHEBI:60240"/>
        <label>1</label>
    </ligand>
</feature>
<feature type="binding site" evidence="5">
    <location>
        <position position="64"/>
    </location>
    <ligand>
        <name>a divalent metal cation</name>
        <dbReference type="ChEBI" id="CHEBI:60240"/>
        <label>2</label>
    </ligand>
</feature>
<dbReference type="GO" id="GO:0046872">
    <property type="term" value="F:metal ion binding"/>
    <property type="evidence" value="ECO:0007669"/>
    <property type="project" value="UniProtKB-KW"/>
</dbReference>
<dbReference type="KEGG" id="lho:LOOC260_111580"/>
<evidence type="ECO:0000313" key="6">
    <source>
        <dbReference type="EMBL" id="BAP85697.1"/>
    </source>
</evidence>
<evidence type="ECO:0000256" key="4">
    <source>
        <dbReference type="ARBA" id="ARBA00022723"/>
    </source>
</evidence>
<dbReference type="InterPro" id="IPR002678">
    <property type="entry name" value="DUF34/NIF3"/>
</dbReference>
<evidence type="ECO:0000256" key="3">
    <source>
        <dbReference type="ARBA" id="ARBA00022112"/>
    </source>
</evidence>
<feature type="binding site" evidence="5">
    <location>
        <position position="232"/>
    </location>
    <ligand>
        <name>a divalent metal cation</name>
        <dbReference type="ChEBI" id="CHEBI:60240"/>
        <label>1</label>
    </ligand>
</feature>
<evidence type="ECO:0000256" key="2">
    <source>
        <dbReference type="ARBA" id="ARBA00011643"/>
    </source>
</evidence>
<evidence type="ECO:0000256" key="1">
    <source>
        <dbReference type="ARBA" id="ARBA00006964"/>
    </source>
</evidence>